<dbReference type="SUPFAM" id="SSF56235">
    <property type="entry name" value="N-terminal nucleophile aminohydrolases (Ntn hydrolases)"/>
    <property type="match status" value="1"/>
</dbReference>
<dbReference type="PRINTS" id="PR00141">
    <property type="entry name" value="PROTEASOME"/>
</dbReference>
<comment type="similarity">
    <text evidence="11">Belongs to the peptidase T1B family.</text>
</comment>
<dbReference type="InterPro" id="IPR023333">
    <property type="entry name" value="Proteasome_suB-type"/>
</dbReference>
<proteinExistence type="inferred from homology"/>
<keyword evidence="14" id="KW-1185">Reference proteome</keyword>
<sequence>MASSGCLVSEQKPNGFDFDLCKRNAWLEKQGLQTLKPWSTGTTICGVVYKDGVVLGADTRSTAGETVADKNCEKIHYMAPNIYCCGAGTAADTENVTGMISSQLELHRFRTNRESRVVTSLTLLKSHLFRYQGYISAALVLGGVDCKGPHLFTVFPHGSTDALPFCTMGSGSLNAMAVYESGYKEDMSKAEAMELTKRAIRAGIFNDLGSGSNVDLCVITSEGAEYLRNVDMPNPRTFTAVPKPFARGTTPVLKSKELRVPSLESRVTIESQEGDVATAMDTT</sequence>
<evidence type="ECO:0000256" key="7">
    <source>
        <dbReference type="ARBA" id="ARBA00022801"/>
    </source>
</evidence>
<reference evidence="13 14" key="2">
    <citation type="submission" date="2024-03" db="EMBL/GenBank/DDBJ databases">
        <title>Complete genome sequence of the green alga Chloropicon roscoffensis RCC1871.</title>
        <authorList>
            <person name="Lemieux C."/>
            <person name="Pombert J.-F."/>
            <person name="Otis C."/>
            <person name="Turmel M."/>
        </authorList>
    </citation>
    <scope>NUCLEOTIDE SEQUENCE [LARGE SCALE GENOMIC DNA]</scope>
    <source>
        <strain evidence="13 14">RCC1871</strain>
    </source>
</reference>
<dbReference type="InterPro" id="IPR000243">
    <property type="entry name" value="Pept_T1A_subB"/>
</dbReference>
<dbReference type="GO" id="GO:0051603">
    <property type="term" value="P:proteolysis involved in protein catabolic process"/>
    <property type="evidence" value="ECO:0007669"/>
    <property type="project" value="InterPro"/>
</dbReference>
<comment type="function">
    <text evidence="11">Component of the proteasome, a multicatalytic proteinase complex which is characterized by its ability to cleave peptides with Arg, Phe, Tyr, Leu, and Glu adjacent to the leaving group at neutral or slightly basic pH. The proteasome has an ATP-dependent proteolytic activity.</text>
</comment>
<dbReference type="PANTHER" id="PTHR32194">
    <property type="entry name" value="METALLOPROTEASE TLDD"/>
    <property type="match status" value="1"/>
</dbReference>
<evidence type="ECO:0000256" key="1">
    <source>
        <dbReference type="ARBA" id="ARBA00001198"/>
    </source>
</evidence>
<dbReference type="GO" id="GO:0005737">
    <property type="term" value="C:cytoplasm"/>
    <property type="evidence" value="ECO:0007669"/>
    <property type="project" value="UniProtKB-SubCell"/>
</dbReference>
<dbReference type="InterPro" id="IPR001353">
    <property type="entry name" value="Proteasome_sua/b"/>
</dbReference>
<evidence type="ECO:0000256" key="5">
    <source>
        <dbReference type="ARBA" id="ARBA00022670"/>
    </source>
</evidence>
<dbReference type="InterPro" id="IPR016050">
    <property type="entry name" value="Proteasome_bsu_CS"/>
</dbReference>
<gene>
    <name evidence="12" type="ORF">CROS1456_LOCUS4563</name>
    <name evidence="13" type="ORF">HKI87_09g60330</name>
</gene>
<dbReference type="PROSITE" id="PS51476">
    <property type="entry name" value="PROTEASOME_BETA_2"/>
    <property type="match status" value="1"/>
</dbReference>
<evidence type="ECO:0000313" key="13">
    <source>
        <dbReference type="EMBL" id="WZN64477.1"/>
    </source>
</evidence>
<organism evidence="12">
    <name type="scientific">Chloropicon roscoffensis</name>
    <dbReference type="NCBI Taxonomy" id="1461544"/>
    <lineage>
        <taxon>Eukaryota</taxon>
        <taxon>Viridiplantae</taxon>
        <taxon>Chlorophyta</taxon>
        <taxon>Chloropicophyceae</taxon>
        <taxon>Chloropicales</taxon>
        <taxon>Chloropicaceae</taxon>
        <taxon>Chloropicon</taxon>
    </lineage>
</organism>
<comment type="subunit">
    <text evidence="11">Component of the proteasome complex.</text>
</comment>
<keyword evidence="9 11" id="KW-0539">Nucleus</keyword>
<accession>A0A7S3CBI9</accession>
<evidence type="ECO:0000256" key="4">
    <source>
        <dbReference type="ARBA" id="ARBA00022490"/>
    </source>
</evidence>
<dbReference type="GO" id="GO:0005634">
    <property type="term" value="C:nucleus"/>
    <property type="evidence" value="ECO:0007669"/>
    <property type="project" value="UniProtKB-SubCell"/>
</dbReference>
<evidence type="ECO:0000256" key="10">
    <source>
        <dbReference type="PIRSR" id="PIRSR600243-1"/>
    </source>
</evidence>
<protein>
    <recommendedName>
        <fullName evidence="11">Proteasome subunit beta</fullName>
    </recommendedName>
</protein>
<evidence type="ECO:0000256" key="6">
    <source>
        <dbReference type="ARBA" id="ARBA00022698"/>
    </source>
</evidence>
<dbReference type="FunFam" id="3.60.20.10:FF:000005">
    <property type="entry name" value="Proteasome subunit beta type-2"/>
    <property type="match status" value="1"/>
</dbReference>
<dbReference type="EMBL" id="CP151509">
    <property type="protein sequence ID" value="WZN64477.1"/>
    <property type="molecule type" value="Genomic_DNA"/>
</dbReference>
<evidence type="ECO:0000256" key="11">
    <source>
        <dbReference type="RuleBase" id="RU004203"/>
    </source>
</evidence>
<feature type="active site" description="Nucleophile" evidence="10">
    <location>
        <position position="42"/>
    </location>
</feature>
<dbReference type="Gene3D" id="3.60.20.10">
    <property type="entry name" value="Glutamine Phosphoribosylpyrophosphate, subunit 1, domain 1"/>
    <property type="match status" value="1"/>
</dbReference>
<evidence type="ECO:0000256" key="9">
    <source>
        <dbReference type="ARBA" id="ARBA00023242"/>
    </source>
</evidence>
<name>A0A7S3CBI9_9CHLO</name>
<dbReference type="PROSITE" id="PS00854">
    <property type="entry name" value="PROTEASOME_BETA_1"/>
    <property type="match status" value="1"/>
</dbReference>
<keyword evidence="8 11" id="KW-0647">Proteasome</keyword>
<evidence type="ECO:0000313" key="14">
    <source>
        <dbReference type="Proteomes" id="UP001472866"/>
    </source>
</evidence>
<dbReference type="GO" id="GO:0005839">
    <property type="term" value="C:proteasome core complex"/>
    <property type="evidence" value="ECO:0007669"/>
    <property type="project" value="InterPro"/>
</dbReference>
<dbReference type="PANTHER" id="PTHR32194:SF4">
    <property type="entry name" value="PROTEASOME SUBUNIT BETA TYPE-7"/>
    <property type="match status" value="1"/>
</dbReference>
<dbReference type="CDD" id="cd03763">
    <property type="entry name" value="proteasome_beta_type_7"/>
    <property type="match status" value="1"/>
</dbReference>
<evidence type="ECO:0000256" key="2">
    <source>
        <dbReference type="ARBA" id="ARBA00002000"/>
    </source>
</evidence>
<dbReference type="GO" id="GO:0004298">
    <property type="term" value="F:threonine-type endopeptidase activity"/>
    <property type="evidence" value="ECO:0007669"/>
    <property type="project" value="UniProtKB-KW"/>
</dbReference>
<keyword evidence="5" id="KW-0645">Protease</keyword>
<dbReference type="Proteomes" id="UP001472866">
    <property type="component" value="Chromosome 09"/>
</dbReference>
<comment type="subcellular location">
    <subcellularLocation>
        <location evidence="11">Cytoplasm</location>
    </subcellularLocation>
    <subcellularLocation>
        <location evidence="11">Nucleus</location>
    </subcellularLocation>
</comment>
<comment type="subunit">
    <text evidence="3">Component of the 20S core complex of the 26S proteasome. The 26S proteasome is composed of a core protease (CP), known as the 20S proteasome, capped at one or both ends by the 19S regulatory particle (RP/PA700). The 20S proteasome core is composed of 28 subunits that are arranged in four stacked rings, resulting in a barrel-shaped structure. The two end rings are each formed by seven alpha subunits, and the two central rings are each formed by seven beta subunits. The catalytic chamber with the active sites is on the inside of the barrel.</text>
</comment>
<comment type="catalytic activity">
    <reaction evidence="1">
        <text>Cleavage of peptide bonds with very broad specificity.</text>
        <dbReference type="EC" id="3.4.25.1"/>
    </reaction>
</comment>
<evidence type="ECO:0000256" key="3">
    <source>
        <dbReference type="ARBA" id="ARBA00011517"/>
    </source>
</evidence>
<dbReference type="EMBL" id="HBHZ01005884">
    <property type="protein sequence ID" value="CAE0191473.1"/>
    <property type="molecule type" value="Transcribed_RNA"/>
</dbReference>
<dbReference type="AlphaFoldDB" id="A0A7S3CBI9"/>
<reference evidence="12" key="1">
    <citation type="submission" date="2021-01" db="EMBL/GenBank/DDBJ databases">
        <authorList>
            <person name="Corre E."/>
            <person name="Pelletier E."/>
            <person name="Niang G."/>
            <person name="Scheremetjew M."/>
            <person name="Finn R."/>
            <person name="Kale V."/>
            <person name="Holt S."/>
            <person name="Cochrane G."/>
            <person name="Meng A."/>
            <person name="Brown T."/>
            <person name="Cohen L."/>
        </authorList>
    </citation>
    <scope>NUCLEOTIDE SEQUENCE</scope>
    <source>
        <strain evidence="12">RCC1871</strain>
    </source>
</reference>
<evidence type="ECO:0000256" key="8">
    <source>
        <dbReference type="ARBA" id="ARBA00022942"/>
    </source>
</evidence>
<keyword evidence="4 11" id="KW-0963">Cytoplasm</keyword>
<keyword evidence="6" id="KW-0888">Threonine protease</keyword>
<evidence type="ECO:0000313" key="12">
    <source>
        <dbReference type="EMBL" id="CAE0191473.1"/>
    </source>
</evidence>
<dbReference type="Pfam" id="PF00227">
    <property type="entry name" value="Proteasome"/>
    <property type="match status" value="1"/>
</dbReference>
<keyword evidence="7" id="KW-0378">Hydrolase</keyword>
<dbReference type="InterPro" id="IPR029055">
    <property type="entry name" value="Ntn_hydrolases_N"/>
</dbReference>
<comment type="function">
    <text evidence="2">The proteasome is a multicatalytic proteinase complex which is characterized by its ability to cleave peptides with Arg, Phe, Tyr, Leu, and Glu adjacent to the leaving group at neutral or slightly basic pH. The proteasome has an ATP-dependent proteolytic activity.</text>
</comment>